<organism evidence="1 2">
    <name type="scientific">Dallia pectoralis</name>
    <name type="common">Alaska blackfish</name>
    <dbReference type="NCBI Taxonomy" id="75939"/>
    <lineage>
        <taxon>Eukaryota</taxon>
        <taxon>Metazoa</taxon>
        <taxon>Chordata</taxon>
        <taxon>Craniata</taxon>
        <taxon>Vertebrata</taxon>
        <taxon>Euteleostomi</taxon>
        <taxon>Actinopterygii</taxon>
        <taxon>Neopterygii</taxon>
        <taxon>Teleostei</taxon>
        <taxon>Protacanthopterygii</taxon>
        <taxon>Esociformes</taxon>
        <taxon>Umbridae</taxon>
        <taxon>Dallia</taxon>
    </lineage>
</organism>
<sequence length="301" mass="33140">MITTVLKIPERLGALAVDQTDKRLFWVQFSQEGEVAYGSCDYNGNVINVISLPLQAQSVGISVFLENIYYNDEATQTIQQVNKYSGGKANSVSPKRMAHPPVDVKVVHPLNQPTEDITPVLPDVNECGLWDHGCSLGCENIPGSYFCTCPKGYALLPDRKTCRGCSSSDRGGCSQLCVPLSPGRWECDCLPGYQLHRDGKRCKATGPPPYLLFANSVDIRHVDLDGTSNHGVMKEPRGALVALDYDPVQNKMYFASTILKQIERADLDGGSREVLITEGLDSPEGLAVDWVNRQLYWTDRG</sequence>
<dbReference type="Proteomes" id="UP001157502">
    <property type="component" value="Chromosome 2"/>
</dbReference>
<proteinExistence type="predicted"/>
<reference evidence="1" key="1">
    <citation type="submission" date="2021-05" db="EMBL/GenBank/DDBJ databases">
        <authorList>
            <person name="Pan Q."/>
            <person name="Jouanno E."/>
            <person name="Zahm M."/>
            <person name="Klopp C."/>
            <person name="Cabau C."/>
            <person name="Louis A."/>
            <person name="Berthelot C."/>
            <person name="Parey E."/>
            <person name="Roest Crollius H."/>
            <person name="Montfort J."/>
            <person name="Robinson-Rechavi M."/>
            <person name="Bouchez O."/>
            <person name="Lampietro C."/>
            <person name="Lopez Roques C."/>
            <person name="Donnadieu C."/>
            <person name="Postlethwait J."/>
            <person name="Bobe J."/>
            <person name="Dillon D."/>
            <person name="Chandos A."/>
            <person name="von Hippel F."/>
            <person name="Guiguen Y."/>
        </authorList>
    </citation>
    <scope>NUCLEOTIDE SEQUENCE</scope>
    <source>
        <strain evidence="1">YG-Jan2019</strain>
    </source>
</reference>
<accession>A0ACC2HHR9</accession>
<evidence type="ECO:0000313" key="1">
    <source>
        <dbReference type="EMBL" id="KAJ8015451.1"/>
    </source>
</evidence>
<dbReference type="EMBL" id="CM055729">
    <property type="protein sequence ID" value="KAJ8015451.1"/>
    <property type="molecule type" value="Genomic_DNA"/>
</dbReference>
<keyword evidence="2" id="KW-1185">Reference proteome</keyword>
<evidence type="ECO:0000313" key="2">
    <source>
        <dbReference type="Proteomes" id="UP001157502"/>
    </source>
</evidence>
<protein>
    <submittedName>
        <fullName evidence="1">Uncharacterized protein</fullName>
    </submittedName>
</protein>
<comment type="caution">
    <text evidence="1">The sequence shown here is derived from an EMBL/GenBank/DDBJ whole genome shotgun (WGS) entry which is preliminary data.</text>
</comment>
<gene>
    <name evidence="1" type="ORF">DPEC_G00026260</name>
</gene>
<name>A0ACC2HHR9_DALPE</name>